<feature type="domain" description="Rv2993c-like N-terminal" evidence="4">
    <location>
        <begin position="1"/>
        <end position="52"/>
    </location>
</feature>
<comment type="similarity">
    <text evidence="1">Belongs to the FAH family.</text>
</comment>
<dbReference type="InterPro" id="IPR036663">
    <property type="entry name" value="Fumarylacetoacetase_C_sf"/>
</dbReference>
<evidence type="ECO:0000256" key="1">
    <source>
        <dbReference type="ARBA" id="ARBA00010211"/>
    </source>
</evidence>
<accession>A0A6J4UQW2</accession>
<feature type="domain" description="Fumarylacetoacetase-like C-terminal" evidence="3">
    <location>
        <begin position="57"/>
        <end position="256"/>
    </location>
</feature>
<keyword evidence="2" id="KW-0479">Metal-binding</keyword>
<dbReference type="PANTHER" id="PTHR11820:SF7">
    <property type="entry name" value="ACYLPYRUVASE FAHD1, MITOCHONDRIAL"/>
    <property type="match status" value="1"/>
</dbReference>
<proteinExistence type="inferred from homology"/>
<dbReference type="EMBL" id="CADCWG010000146">
    <property type="protein sequence ID" value="CAA9556330.1"/>
    <property type="molecule type" value="Genomic_DNA"/>
</dbReference>
<dbReference type="SUPFAM" id="SSF56529">
    <property type="entry name" value="FAH"/>
    <property type="match status" value="1"/>
</dbReference>
<dbReference type="GO" id="GO:0046872">
    <property type="term" value="F:metal ion binding"/>
    <property type="evidence" value="ECO:0007669"/>
    <property type="project" value="UniProtKB-KW"/>
</dbReference>
<protein>
    <submittedName>
        <fullName evidence="5">Fumarylacetoacetate hydrolase family protein</fullName>
    </submittedName>
</protein>
<dbReference type="GO" id="GO:0016853">
    <property type="term" value="F:isomerase activity"/>
    <property type="evidence" value="ECO:0007669"/>
    <property type="project" value="UniProtKB-ARBA"/>
</dbReference>
<dbReference type="AlphaFoldDB" id="A0A6J4UQW2"/>
<dbReference type="GO" id="GO:0018773">
    <property type="term" value="F:acetylpyruvate hydrolase activity"/>
    <property type="evidence" value="ECO:0007669"/>
    <property type="project" value="TreeGrafter"/>
</dbReference>
<evidence type="ECO:0000313" key="5">
    <source>
        <dbReference type="EMBL" id="CAA9556330.1"/>
    </source>
</evidence>
<dbReference type="InterPro" id="IPR018833">
    <property type="entry name" value="Rv2993c-like_N"/>
</dbReference>
<dbReference type="Pfam" id="PF01557">
    <property type="entry name" value="FAA_hydrolase"/>
    <property type="match status" value="1"/>
</dbReference>
<dbReference type="Pfam" id="PF10370">
    <property type="entry name" value="Rv2993c-like_N"/>
    <property type="match status" value="1"/>
</dbReference>
<sequence length="259" mass="26789">MKFVRYQDGAGQARYGVLDGETVHAADGDPFAGGLTAGSAVGALGELTLLPPVQPGKIVCVGLNYAAHVTETDATRAVPEEPVLFMKPPSALVGHGAPIAIANPDNRTDHEAELAVVIGRRARGVAAASAADYILGYTAGNDVSDRPLQQKDGQWVRAKGFDTYCPLGPCVATDLDPTAGDGLAVVSRLNGETKQSSTTRDMIFDVPALIAYISGIMTLEPGDVIMTGTPEGVGPMRPGDTIEVEVGGVGVLRNPVTAR</sequence>
<keyword evidence="5" id="KW-0378">Hydrolase</keyword>
<gene>
    <name evidence="5" type="ORF">AVDCRST_MAG49-2957</name>
</gene>
<reference evidence="5" key="1">
    <citation type="submission" date="2020-02" db="EMBL/GenBank/DDBJ databases">
        <authorList>
            <person name="Meier V. D."/>
        </authorList>
    </citation>
    <scope>NUCLEOTIDE SEQUENCE</scope>
    <source>
        <strain evidence="5">AVDCRST_MAG49</strain>
    </source>
</reference>
<evidence type="ECO:0000259" key="3">
    <source>
        <dbReference type="Pfam" id="PF01557"/>
    </source>
</evidence>
<dbReference type="FunFam" id="3.90.850.10:FF:000002">
    <property type="entry name" value="2-hydroxyhepta-2,4-diene-1,7-dioate isomerase"/>
    <property type="match status" value="1"/>
</dbReference>
<organism evidence="5">
    <name type="scientific">uncultured Thermomicrobiales bacterium</name>
    <dbReference type="NCBI Taxonomy" id="1645740"/>
    <lineage>
        <taxon>Bacteria</taxon>
        <taxon>Pseudomonadati</taxon>
        <taxon>Thermomicrobiota</taxon>
        <taxon>Thermomicrobia</taxon>
        <taxon>Thermomicrobiales</taxon>
        <taxon>environmental samples</taxon>
    </lineage>
</organism>
<evidence type="ECO:0000256" key="2">
    <source>
        <dbReference type="ARBA" id="ARBA00022723"/>
    </source>
</evidence>
<dbReference type="Gene3D" id="3.90.850.10">
    <property type="entry name" value="Fumarylacetoacetase-like, C-terminal domain"/>
    <property type="match status" value="1"/>
</dbReference>
<dbReference type="InterPro" id="IPR011234">
    <property type="entry name" value="Fumarylacetoacetase-like_C"/>
</dbReference>
<name>A0A6J4UQW2_9BACT</name>
<dbReference type="PANTHER" id="PTHR11820">
    <property type="entry name" value="ACYLPYRUVASE"/>
    <property type="match status" value="1"/>
</dbReference>
<evidence type="ECO:0000259" key="4">
    <source>
        <dbReference type="Pfam" id="PF10370"/>
    </source>
</evidence>
<dbReference type="GO" id="GO:0019752">
    <property type="term" value="P:carboxylic acid metabolic process"/>
    <property type="evidence" value="ECO:0007669"/>
    <property type="project" value="UniProtKB-ARBA"/>
</dbReference>